<name>A0A853DA16_9MICO</name>
<dbReference type="SUPFAM" id="SSF55811">
    <property type="entry name" value="Nudix"/>
    <property type="match status" value="1"/>
</dbReference>
<evidence type="ECO:0000256" key="5">
    <source>
        <dbReference type="ARBA" id="ARBA00022490"/>
    </source>
</evidence>
<comment type="caution">
    <text evidence="27">The sequence shown here is derived from an EMBL/GenBank/DDBJ whole genome shotgun (WGS) entry which is preliminary data.</text>
</comment>
<organism evidence="27 28">
    <name type="scientific">Allobranchiibius huperziae</name>
    <dbReference type="NCBI Taxonomy" id="1874116"/>
    <lineage>
        <taxon>Bacteria</taxon>
        <taxon>Bacillati</taxon>
        <taxon>Actinomycetota</taxon>
        <taxon>Actinomycetes</taxon>
        <taxon>Micrococcales</taxon>
        <taxon>Dermacoccaceae</taxon>
        <taxon>Allobranchiibius</taxon>
    </lineage>
</organism>
<dbReference type="PANTHER" id="PTHR43758:SF2">
    <property type="entry name" value="OXIDIZED PURINE NUCLEOSIDE TRIPHOSPHATE HYDROLASE"/>
    <property type="match status" value="1"/>
</dbReference>
<keyword evidence="6" id="KW-0479">Metal-binding</keyword>
<evidence type="ECO:0000256" key="7">
    <source>
        <dbReference type="ARBA" id="ARBA00022801"/>
    </source>
</evidence>
<evidence type="ECO:0000256" key="4">
    <source>
        <dbReference type="ARBA" id="ARBA00011245"/>
    </source>
</evidence>
<evidence type="ECO:0000256" key="2">
    <source>
        <dbReference type="ARBA" id="ARBA00004496"/>
    </source>
</evidence>
<sequence length="149" mass="16569">MLLRRGEDLLLGEKLTGFGAGRVVAPGGHVEPGESPLAAAVRETHEETGLAVHDATLCARLEFTFPARPAWDLRLEVFTSTTHTGALTPSSELAPWWCPVRDLPLDRMWDDDRYWLARVLDGERLQGRFVYAPDNETVQHADLQPLDPA</sequence>
<gene>
    <name evidence="27" type="ORF">HNR15_000761</name>
</gene>
<dbReference type="PANTHER" id="PTHR43758">
    <property type="entry name" value="7,8-DIHYDRO-8-OXOGUANINE TRIPHOSPHATASE"/>
    <property type="match status" value="1"/>
</dbReference>
<dbReference type="Proteomes" id="UP000571817">
    <property type="component" value="Unassembled WGS sequence"/>
</dbReference>
<dbReference type="AlphaFoldDB" id="A0A853DA16"/>
<feature type="domain" description="Nudix hydrolase" evidence="26">
    <location>
        <begin position="1"/>
        <end position="124"/>
    </location>
</feature>
<comment type="catalytic activity">
    <reaction evidence="11">
        <text>2-oxo-dATP + H2O = 2-oxo-dAMP + diphosphate + H(+)</text>
        <dbReference type="Rhea" id="RHEA:31583"/>
        <dbReference type="ChEBI" id="CHEBI:15377"/>
        <dbReference type="ChEBI" id="CHEBI:15378"/>
        <dbReference type="ChEBI" id="CHEBI:33019"/>
        <dbReference type="ChEBI" id="CHEBI:63212"/>
        <dbReference type="ChEBI" id="CHEBI:77897"/>
        <dbReference type="EC" id="3.6.1.56"/>
    </reaction>
    <physiologicalReaction direction="left-to-right" evidence="11">
        <dbReference type="Rhea" id="RHEA:31584"/>
    </physiologicalReaction>
</comment>
<dbReference type="InterPro" id="IPR015797">
    <property type="entry name" value="NUDIX_hydrolase-like_dom_sf"/>
</dbReference>
<comment type="subunit">
    <text evidence="4">Monomer.</text>
</comment>
<evidence type="ECO:0000256" key="23">
    <source>
        <dbReference type="ARBA" id="ARBA00049032"/>
    </source>
</evidence>
<keyword evidence="7 25" id="KW-0378">Hydrolase</keyword>
<evidence type="ECO:0000256" key="3">
    <source>
        <dbReference type="ARBA" id="ARBA00005582"/>
    </source>
</evidence>
<comment type="subcellular location">
    <subcellularLocation>
        <location evidence="2">Cytoplasm</location>
    </subcellularLocation>
</comment>
<evidence type="ECO:0000259" key="26">
    <source>
        <dbReference type="PROSITE" id="PS51462"/>
    </source>
</evidence>
<dbReference type="InterPro" id="IPR000086">
    <property type="entry name" value="NUDIX_hydrolase_dom"/>
</dbReference>
<dbReference type="Pfam" id="PF00293">
    <property type="entry name" value="NUDIX"/>
    <property type="match status" value="1"/>
</dbReference>
<dbReference type="GO" id="GO:0008828">
    <property type="term" value="F:dATP diphosphatase activity"/>
    <property type="evidence" value="ECO:0007669"/>
    <property type="project" value="UniProtKB-EC"/>
</dbReference>
<evidence type="ECO:0000256" key="22">
    <source>
        <dbReference type="ARBA" id="ARBA00048894"/>
    </source>
</evidence>
<keyword evidence="28" id="KW-1185">Reference proteome</keyword>
<dbReference type="PRINTS" id="PR00502">
    <property type="entry name" value="NUDIXFAMILY"/>
</dbReference>
<comment type="catalytic activity">
    <reaction evidence="21">
        <text>N(6)-methyl-ATP + H2O = N(6)-methyl-AMP + diphosphate + H(+)</text>
        <dbReference type="Rhea" id="RHEA:67608"/>
        <dbReference type="ChEBI" id="CHEBI:15377"/>
        <dbReference type="ChEBI" id="CHEBI:15378"/>
        <dbReference type="ChEBI" id="CHEBI:33019"/>
        <dbReference type="ChEBI" id="CHEBI:144842"/>
        <dbReference type="ChEBI" id="CHEBI:172873"/>
    </reaction>
    <physiologicalReaction direction="left-to-right" evidence="21">
        <dbReference type="Rhea" id="RHEA:67609"/>
    </physiologicalReaction>
</comment>
<dbReference type="CDD" id="cd03427">
    <property type="entry name" value="NUDIX_MTH1_Nudt1"/>
    <property type="match status" value="1"/>
</dbReference>
<protein>
    <recommendedName>
        <fullName evidence="15">Oxidized purine nucleoside triphosphate hydrolase</fullName>
        <ecNumber evidence="14">3.6.1.56</ecNumber>
    </recommendedName>
    <alternativeName>
        <fullName evidence="19">2-hydroxy-dATP diphosphatase</fullName>
    </alternativeName>
    <alternativeName>
        <fullName evidence="18">7,8-dihydro-8-oxoguanine triphosphatase</fullName>
    </alternativeName>
    <alternativeName>
        <fullName evidence="17">8-oxo-dGTPase</fullName>
    </alternativeName>
    <alternativeName>
        <fullName evidence="20">Methylated purine nucleoside triphosphate hydrolase</fullName>
    </alternativeName>
    <alternativeName>
        <fullName evidence="16">Nucleoside diphosphate-linked moiety X motif 1</fullName>
    </alternativeName>
</protein>
<comment type="catalytic activity">
    <reaction evidence="23">
        <text>N(6)-methyl-dATP + H2O = N(6)-methyl-dAMP + diphosphate + H(+)</text>
        <dbReference type="Rhea" id="RHEA:67604"/>
        <dbReference type="ChEBI" id="CHEBI:15377"/>
        <dbReference type="ChEBI" id="CHEBI:15378"/>
        <dbReference type="ChEBI" id="CHEBI:33019"/>
        <dbReference type="ChEBI" id="CHEBI:169976"/>
        <dbReference type="ChEBI" id="CHEBI:172872"/>
    </reaction>
    <physiologicalReaction direction="left-to-right" evidence="23">
        <dbReference type="Rhea" id="RHEA:67605"/>
    </physiologicalReaction>
</comment>
<keyword evidence="5" id="KW-0963">Cytoplasm</keyword>
<reference evidence="27 28" key="1">
    <citation type="submission" date="2020-07" db="EMBL/GenBank/DDBJ databases">
        <title>Sequencing the genomes of 1000 actinobacteria strains.</title>
        <authorList>
            <person name="Klenk H.-P."/>
        </authorList>
    </citation>
    <scope>NUCLEOTIDE SEQUENCE [LARGE SCALE GENOMIC DNA]</scope>
    <source>
        <strain evidence="27 28">DSM 29531</strain>
    </source>
</reference>
<dbReference type="GO" id="GO:0042262">
    <property type="term" value="P:DNA protection"/>
    <property type="evidence" value="ECO:0007669"/>
    <property type="project" value="InterPro"/>
</dbReference>
<comment type="catalytic activity">
    <reaction evidence="13">
        <text>2-oxo-ATP + H2O = 2-oxo-AMP + diphosphate + H(+)</text>
        <dbReference type="Rhea" id="RHEA:67392"/>
        <dbReference type="ChEBI" id="CHEBI:15377"/>
        <dbReference type="ChEBI" id="CHEBI:15378"/>
        <dbReference type="ChEBI" id="CHEBI:33019"/>
        <dbReference type="ChEBI" id="CHEBI:71395"/>
        <dbReference type="ChEBI" id="CHEBI:172878"/>
    </reaction>
    <physiologicalReaction direction="left-to-right" evidence="13">
        <dbReference type="Rhea" id="RHEA:67393"/>
    </physiologicalReaction>
</comment>
<comment type="similarity">
    <text evidence="3 25">Belongs to the Nudix hydrolase family.</text>
</comment>
<evidence type="ECO:0000256" key="6">
    <source>
        <dbReference type="ARBA" id="ARBA00022723"/>
    </source>
</evidence>
<dbReference type="InterPro" id="IPR003563">
    <property type="entry name" value="8ODP"/>
</dbReference>
<evidence type="ECO:0000313" key="28">
    <source>
        <dbReference type="Proteomes" id="UP000571817"/>
    </source>
</evidence>
<evidence type="ECO:0000256" key="1">
    <source>
        <dbReference type="ARBA" id="ARBA00001946"/>
    </source>
</evidence>
<comment type="catalytic activity">
    <reaction evidence="12">
        <text>8-oxo-dGTP + H2O = 8-oxo-dGMP + diphosphate + H(+)</text>
        <dbReference type="Rhea" id="RHEA:31575"/>
        <dbReference type="ChEBI" id="CHEBI:15377"/>
        <dbReference type="ChEBI" id="CHEBI:15378"/>
        <dbReference type="ChEBI" id="CHEBI:33019"/>
        <dbReference type="ChEBI" id="CHEBI:63224"/>
        <dbReference type="ChEBI" id="CHEBI:77896"/>
    </reaction>
    <physiologicalReaction direction="left-to-right" evidence="12">
        <dbReference type="Rhea" id="RHEA:31576"/>
    </physiologicalReaction>
</comment>
<evidence type="ECO:0000256" key="18">
    <source>
        <dbReference type="ARBA" id="ARBA00030682"/>
    </source>
</evidence>
<comment type="function">
    <text evidence="24">Oxidized purine nucleoside triphosphate hydrolase which is a prominent sanitizer of the oxidized nucleotide pool. Catalyzes the hydrolysis of 2-oxo-dATP (2-hydroxy-dATP) into 2-oxo-dAMP. Also has a significant hydrolase activity toward 2-oxo-ATP, 8-oxo-dGTP and 8-oxo-dATP. Through the hydrolysis of oxidized purine nucleoside triphosphates, prevents their incorporation into DNA and the subsequent transversions A:T to C:G and G:C to T:A. Also catalyzes the hydrolysis of methylated purine nucleoside triphosphate preventing their integration into DNA. Through this antimutagenic activity protects cells from oxidative stress.</text>
</comment>
<evidence type="ECO:0000256" key="24">
    <source>
        <dbReference type="ARBA" id="ARBA00053094"/>
    </source>
</evidence>
<comment type="catalytic activity">
    <reaction evidence="10">
        <text>8-oxo-dATP + H2O = 8-oxo-dAMP + diphosphate + H(+)</text>
        <dbReference type="Rhea" id="RHEA:65396"/>
        <dbReference type="ChEBI" id="CHEBI:15377"/>
        <dbReference type="ChEBI" id="CHEBI:15378"/>
        <dbReference type="ChEBI" id="CHEBI:33019"/>
        <dbReference type="ChEBI" id="CHEBI:71361"/>
        <dbReference type="ChEBI" id="CHEBI:172871"/>
    </reaction>
    <physiologicalReaction direction="left-to-right" evidence="10">
        <dbReference type="Rhea" id="RHEA:65397"/>
    </physiologicalReaction>
</comment>
<evidence type="ECO:0000256" key="19">
    <source>
        <dbReference type="ARBA" id="ARBA00031927"/>
    </source>
</evidence>
<comment type="catalytic activity">
    <reaction evidence="22">
        <text>O(6)-methyl-dGTP + H2O = O(6)-methyl-dGMP + diphosphate + H(+)</text>
        <dbReference type="Rhea" id="RHEA:67600"/>
        <dbReference type="ChEBI" id="CHEBI:15377"/>
        <dbReference type="ChEBI" id="CHEBI:15378"/>
        <dbReference type="ChEBI" id="CHEBI:33019"/>
        <dbReference type="ChEBI" id="CHEBI:169974"/>
        <dbReference type="ChEBI" id="CHEBI:169975"/>
    </reaction>
    <physiologicalReaction direction="left-to-right" evidence="22">
        <dbReference type="Rhea" id="RHEA:67601"/>
    </physiologicalReaction>
</comment>
<dbReference type="GO" id="GO:0005737">
    <property type="term" value="C:cytoplasm"/>
    <property type="evidence" value="ECO:0007669"/>
    <property type="project" value="UniProtKB-SubCell"/>
</dbReference>
<evidence type="ECO:0000256" key="13">
    <source>
        <dbReference type="ARBA" id="ARBA00024596"/>
    </source>
</evidence>
<evidence type="ECO:0000256" key="9">
    <source>
        <dbReference type="ARBA" id="ARBA00022884"/>
    </source>
</evidence>
<evidence type="ECO:0000256" key="11">
    <source>
        <dbReference type="ARBA" id="ARBA00024459"/>
    </source>
</evidence>
<keyword evidence="8" id="KW-0460">Magnesium</keyword>
<dbReference type="GO" id="GO:0046872">
    <property type="term" value="F:metal ion binding"/>
    <property type="evidence" value="ECO:0007669"/>
    <property type="project" value="UniProtKB-KW"/>
</dbReference>
<dbReference type="RefSeq" id="WP_246305882.1">
    <property type="nucleotide sequence ID" value="NZ_JACCFW010000001.1"/>
</dbReference>
<dbReference type="Gene3D" id="3.90.79.10">
    <property type="entry name" value="Nucleoside Triphosphate Pyrophosphohydrolase"/>
    <property type="match status" value="1"/>
</dbReference>
<evidence type="ECO:0000256" key="14">
    <source>
        <dbReference type="ARBA" id="ARBA00026103"/>
    </source>
</evidence>
<evidence type="ECO:0000256" key="21">
    <source>
        <dbReference type="ARBA" id="ARBA00048002"/>
    </source>
</evidence>
<evidence type="ECO:0000256" key="12">
    <source>
        <dbReference type="ARBA" id="ARBA00024486"/>
    </source>
</evidence>
<dbReference type="PROSITE" id="PS00893">
    <property type="entry name" value="NUDIX_BOX"/>
    <property type="match status" value="1"/>
</dbReference>
<evidence type="ECO:0000256" key="10">
    <source>
        <dbReference type="ARBA" id="ARBA00024448"/>
    </source>
</evidence>
<evidence type="ECO:0000256" key="15">
    <source>
        <dbReference type="ARBA" id="ARBA00026218"/>
    </source>
</evidence>
<proteinExistence type="inferred from homology"/>
<evidence type="ECO:0000256" key="17">
    <source>
        <dbReference type="ARBA" id="ARBA00030634"/>
    </source>
</evidence>
<dbReference type="InterPro" id="IPR020084">
    <property type="entry name" value="NUDIX_hydrolase_CS"/>
</dbReference>
<evidence type="ECO:0000313" key="27">
    <source>
        <dbReference type="EMBL" id="NYJ73798.1"/>
    </source>
</evidence>
<dbReference type="GO" id="GO:0008413">
    <property type="term" value="F:8-oxo-7,8-dihydroguanosine triphosphate pyrophosphatase activity"/>
    <property type="evidence" value="ECO:0007669"/>
    <property type="project" value="InterPro"/>
</dbReference>
<dbReference type="GO" id="GO:0003723">
    <property type="term" value="F:RNA binding"/>
    <property type="evidence" value="ECO:0007669"/>
    <property type="project" value="UniProtKB-KW"/>
</dbReference>
<evidence type="ECO:0000256" key="25">
    <source>
        <dbReference type="RuleBase" id="RU003476"/>
    </source>
</evidence>
<dbReference type="InterPro" id="IPR020476">
    <property type="entry name" value="Nudix_hydrolase"/>
</dbReference>
<dbReference type="PROSITE" id="PS51462">
    <property type="entry name" value="NUDIX"/>
    <property type="match status" value="1"/>
</dbReference>
<dbReference type="PRINTS" id="PR01403">
    <property type="entry name" value="8OXTPHPHTASE"/>
</dbReference>
<dbReference type="EMBL" id="JACCFW010000001">
    <property type="protein sequence ID" value="NYJ73798.1"/>
    <property type="molecule type" value="Genomic_DNA"/>
</dbReference>
<evidence type="ECO:0000256" key="20">
    <source>
        <dbReference type="ARBA" id="ARBA00032071"/>
    </source>
</evidence>
<keyword evidence="9" id="KW-0694">RNA-binding</keyword>
<dbReference type="EC" id="3.6.1.56" evidence="14"/>
<evidence type="ECO:0000256" key="16">
    <source>
        <dbReference type="ARBA" id="ARBA00029673"/>
    </source>
</evidence>
<accession>A0A853DA16</accession>
<evidence type="ECO:0000256" key="8">
    <source>
        <dbReference type="ARBA" id="ARBA00022842"/>
    </source>
</evidence>
<comment type="cofactor">
    <cofactor evidence="1">
        <name>Mg(2+)</name>
        <dbReference type="ChEBI" id="CHEBI:18420"/>
    </cofactor>
</comment>